<dbReference type="Gene3D" id="3.30.60.30">
    <property type="match status" value="1"/>
</dbReference>
<keyword evidence="3" id="KW-1185">Reference proteome</keyword>
<accession>A0ABQ8T746</accession>
<reference evidence="2 3" key="1">
    <citation type="journal article" date="2022" name="Allergy">
        <title>Genome assembly and annotation of Periplaneta americana reveal a comprehensive cockroach allergen profile.</title>
        <authorList>
            <person name="Wang L."/>
            <person name="Xiong Q."/>
            <person name="Saelim N."/>
            <person name="Wang L."/>
            <person name="Nong W."/>
            <person name="Wan A.T."/>
            <person name="Shi M."/>
            <person name="Liu X."/>
            <person name="Cao Q."/>
            <person name="Hui J.H.L."/>
            <person name="Sookrung N."/>
            <person name="Leung T.F."/>
            <person name="Tungtrongchitr A."/>
            <person name="Tsui S.K.W."/>
        </authorList>
    </citation>
    <scope>NUCLEOTIDE SEQUENCE [LARGE SCALE GENOMIC DNA]</scope>
    <source>
        <strain evidence="2">PWHHKU_190912</strain>
    </source>
</reference>
<feature type="domain" description="Kazal-like" evidence="1">
    <location>
        <begin position="19"/>
        <end position="67"/>
    </location>
</feature>
<dbReference type="SUPFAM" id="SSF100895">
    <property type="entry name" value="Kazal-type serine protease inhibitors"/>
    <property type="match status" value="1"/>
</dbReference>
<dbReference type="Pfam" id="PF07648">
    <property type="entry name" value="Kazal_2"/>
    <property type="match status" value="1"/>
</dbReference>
<organism evidence="2 3">
    <name type="scientific">Periplaneta americana</name>
    <name type="common">American cockroach</name>
    <name type="synonym">Blatta americana</name>
    <dbReference type="NCBI Taxonomy" id="6978"/>
    <lineage>
        <taxon>Eukaryota</taxon>
        <taxon>Metazoa</taxon>
        <taxon>Ecdysozoa</taxon>
        <taxon>Arthropoda</taxon>
        <taxon>Hexapoda</taxon>
        <taxon>Insecta</taxon>
        <taxon>Pterygota</taxon>
        <taxon>Neoptera</taxon>
        <taxon>Polyneoptera</taxon>
        <taxon>Dictyoptera</taxon>
        <taxon>Blattodea</taxon>
        <taxon>Blattoidea</taxon>
        <taxon>Blattidae</taxon>
        <taxon>Blattinae</taxon>
        <taxon>Periplaneta</taxon>
    </lineage>
</organism>
<evidence type="ECO:0000313" key="3">
    <source>
        <dbReference type="Proteomes" id="UP001148838"/>
    </source>
</evidence>
<comment type="caution">
    <text evidence="2">The sequence shown here is derived from an EMBL/GenBank/DDBJ whole genome shotgun (WGS) entry which is preliminary data.</text>
</comment>
<dbReference type="EMBL" id="JAJSOF020000015">
    <property type="protein sequence ID" value="KAJ4441682.1"/>
    <property type="molecule type" value="Genomic_DNA"/>
</dbReference>
<dbReference type="CDD" id="cd00104">
    <property type="entry name" value="KAZAL_FS"/>
    <property type="match status" value="1"/>
</dbReference>
<sequence length="117" mass="13376">MKLATALTLLASAQQPEKDCSHTHFTPFSVHKEICGSDGKTYINQPHLDYENCINDKHVTVVREGWCDVEEGKRVQEEHRKFMAEYAKQIKQALKEGRTPNYIADAPMPDLDNYPDV</sequence>
<dbReference type="Proteomes" id="UP001148838">
    <property type="component" value="Unassembled WGS sequence"/>
</dbReference>
<gene>
    <name evidence="2" type="ORF">ANN_11540</name>
</gene>
<proteinExistence type="predicted"/>
<name>A0ABQ8T746_PERAM</name>
<dbReference type="InterPro" id="IPR002350">
    <property type="entry name" value="Kazal_dom"/>
</dbReference>
<dbReference type="InterPro" id="IPR036058">
    <property type="entry name" value="Kazal_dom_sf"/>
</dbReference>
<evidence type="ECO:0000259" key="1">
    <source>
        <dbReference type="SMART" id="SM00280"/>
    </source>
</evidence>
<dbReference type="SMART" id="SM00280">
    <property type="entry name" value="KAZAL"/>
    <property type="match status" value="1"/>
</dbReference>
<evidence type="ECO:0000313" key="2">
    <source>
        <dbReference type="EMBL" id="KAJ4441682.1"/>
    </source>
</evidence>
<protein>
    <recommendedName>
        <fullName evidence="1">Kazal-like domain-containing protein</fullName>
    </recommendedName>
</protein>